<feature type="domain" description="Mannitol dehydrogenase C-terminal" evidence="4">
    <location>
        <begin position="329"/>
        <end position="518"/>
    </location>
</feature>
<dbReference type="OrthoDB" id="271711at2"/>
<dbReference type="Proteomes" id="UP000190328">
    <property type="component" value="Unassembled WGS sequence"/>
</dbReference>
<dbReference type="InterPro" id="IPR008927">
    <property type="entry name" value="6-PGluconate_DH-like_C_sf"/>
</dbReference>
<reference evidence="5 6" key="1">
    <citation type="submission" date="2017-02" db="EMBL/GenBank/DDBJ databases">
        <authorList>
            <person name="Peterson S.W."/>
        </authorList>
    </citation>
    <scope>NUCLEOTIDE SEQUENCE [LARGE SCALE GENOMIC DNA]</scope>
    <source>
        <strain evidence="5 6">ATCC BAA-1030</strain>
    </source>
</reference>
<evidence type="ECO:0000313" key="6">
    <source>
        <dbReference type="Proteomes" id="UP000190328"/>
    </source>
</evidence>
<dbReference type="PANTHER" id="PTHR43362">
    <property type="entry name" value="MANNITOL DEHYDROGENASE DSF1-RELATED"/>
    <property type="match status" value="1"/>
</dbReference>
<dbReference type="STRING" id="263852.SAMN02745116_00088"/>
<proteinExistence type="predicted"/>
<dbReference type="Pfam" id="PF08125">
    <property type="entry name" value="Mannitol_dh_C"/>
    <property type="match status" value="1"/>
</dbReference>
<feature type="domain" description="Mannitol dehydrogenase N-terminal" evidence="3">
    <location>
        <begin position="44"/>
        <end position="312"/>
    </location>
</feature>
<dbReference type="SUPFAM" id="SSF48179">
    <property type="entry name" value="6-phosphogluconate dehydrogenase C-terminal domain-like"/>
    <property type="match status" value="1"/>
</dbReference>
<evidence type="ECO:0000256" key="2">
    <source>
        <dbReference type="ARBA" id="ARBA00048615"/>
    </source>
</evidence>
<dbReference type="PANTHER" id="PTHR43362:SF1">
    <property type="entry name" value="MANNITOL DEHYDROGENASE 2-RELATED"/>
    <property type="match status" value="1"/>
</dbReference>
<name>A0A1T4K5A9_9ENTE</name>
<evidence type="ECO:0000259" key="4">
    <source>
        <dbReference type="Pfam" id="PF08125"/>
    </source>
</evidence>
<dbReference type="RefSeq" id="WP_078806059.1">
    <property type="nucleotide sequence ID" value="NZ_FUXI01000001.1"/>
</dbReference>
<dbReference type="InterPro" id="IPR050988">
    <property type="entry name" value="Mannitol_DH/Oxidoreductase"/>
</dbReference>
<dbReference type="Gene3D" id="1.10.1040.10">
    <property type="entry name" value="N-(1-d-carboxylethyl)-l-norvaline Dehydrogenase, domain 2"/>
    <property type="match status" value="1"/>
</dbReference>
<dbReference type="Pfam" id="PF01232">
    <property type="entry name" value="Mannitol_dh"/>
    <property type="match status" value="1"/>
</dbReference>
<comment type="catalytic activity">
    <reaction evidence="2">
        <text>D-mannitol 1-phosphate + NAD(+) = beta-D-fructose 6-phosphate + NADH + H(+)</text>
        <dbReference type="Rhea" id="RHEA:19661"/>
        <dbReference type="ChEBI" id="CHEBI:15378"/>
        <dbReference type="ChEBI" id="CHEBI:57540"/>
        <dbReference type="ChEBI" id="CHEBI:57634"/>
        <dbReference type="ChEBI" id="CHEBI:57945"/>
        <dbReference type="ChEBI" id="CHEBI:61381"/>
        <dbReference type="EC" id="1.1.1.17"/>
    </reaction>
</comment>
<keyword evidence="1" id="KW-0560">Oxidoreductase</keyword>
<keyword evidence="6" id="KW-1185">Reference proteome</keyword>
<dbReference type="SUPFAM" id="SSF51735">
    <property type="entry name" value="NAD(P)-binding Rossmann-fold domains"/>
    <property type="match status" value="1"/>
</dbReference>
<organism evidence="5 6">
    <name type="scientific">Pilibacter termitis</name>
    <dbReference type="NCBI Taxonomy" id="263852"/>
    <lineage>
        <taxon>Bacteria</taxon>
        <taxon>Bacillati</taxon>
        <taxon>Bacillota</taxon>
        <taxon>Bacilli</taxon>
        <taxon>Lactobacillales</taxon>
        <taxon>Enterococcaceae</taxon>
        <taxon>Pilibacter</taxon>
    </lineage>
</organism>
<evidence type="ECO:0000313" key="5">
    <source>
        <dbReference type="EMBL" id="SJZ37517.1"/>
    </source>
</evidence>
<dbReference type="InterPro" id="IPR013328">
    <property type="entry name" value="6PGD_dom2"/>
</dbReference>
<dbReference type="InterPro" id="IPR013131">
    <property type="entry name" value="Mannitol_DH_N"/>
</dbReference>
<accession>A0A1T4K5A9</accession>
<protein>
    <submittedName>
        <fullName evidence="5">Fructuronate reductase</fullName>
    </submittedName>
</protein>
<gene>
    <name evidence="5" type="ORF">SAMN02745116_00088</name>
</gene>
<dbReference type="EMBL" id="FUXI01000001">
    <property type="protein sequence ID" value="SJZ37517.1"/>
    <property type="molecule type" value="Genomic_DNA"/>
</dbReference>
<sequence length="542" mass="61376">MVQITDNWGVEFLENQRAFEKANIRLPQFDEKKMREETKKNPQWVHFGGGNLYRCLHAKVAQDLLNKGEMNTGIIVADTFGRTLINNVYNKLDNRSLNVVMKSDGSVEKELIASTAEAYYLSSEVSQSVERMVDVFKQNSLQLVTVTITEKGYTVKDIEGNLTPQAKADIENGANFAELSTSMAIYAYLLYQRYLNGGVPIAMVSTDNFSHNGERFKENLLVIAKGWEENGKVENGFVAWLSDDTKVAFPFSMIDRITPLPSTTIATELAKDGIEGMEFEEGAAFAPFVNTEETSYLVIEDNFPNGRPPLEKAGIYMTDRETVNNADLMKVCSCLNPLHTSLAIFGCLFGYDRIYKEMQDEDLRKLVEKLGYDEGLPVVVNPKIINPKAFIDEVINLRLVNPNIPDSPQRIATDTSQKVGIRYGETIKAYMESDEHDISELRFIPLTIAAWLRYLLELDDNGEYFGVSPDPLLKELFGYLRIVDLGNLFEPKDILYPILSNERIFGVDLYEAGIAEKIHEYFVRMTRDVGSVRKTLQEELKE</sequence>
<dbReference type="InterPro" id="IPR036291">
    <property type="entry name" value="NAD(P)-bd_dom_sf"/>
</dbReference>
<dbReference type="Gene3D" id="3.40.50.720">
    <property type="entry name" value="NAD(P)-binding Rossmann-like Domain"/>
    <property type="match status" value="1"/>
</dbReference>
<dbReference type="GO" id="GO:0008926">
    <property type="term" value="F:mannitol-1-phosphate 5-dehydrogenase activity"/>
    <property type="evidence" value="ECO:0007669"/>
    <property type="project" value="UniProtKB-EC"/>
</dbReference>
<evidence type="ECO:0000259" key="3">
    <source>
        <dbReference type="Pfam" id="PF01232"/>
    </source>
</evidence>
<dbReference type="AlphaFoldDB" id="A0A1T4K5A9"/>
<evidence type="ECO:0000256" key="1">
    <source>
        <dbReference type="ARBA" id="ARBA00023002"/>
    </source>
</evidence>
<dbReference type="InterPro" id="IPR013118">
    <property type="entry name" value="Mannitol_DH_C"/>
</dbReference>